<gene>
    <name evidence="8" type="ORF">DGI_1730</name>
</gene>
<feature type="transmembrane region" description="Helical" evidence="7">
    <location>
        <begin position="334"/>
        <end position="353"/>
    </location>
</feature>
<keyword evidence="3" id="KW-0012">Acyltransferase</keyword>
<dbReference type="RefSeq" id="WP_021760417.1">
    <property type="nucleotide sequence ID" value="NC_022444.1"/>
</dbReference>
<dbReference type="AlphaFoldDB" id="T2GBP8"/>
<dbReference type="GO" id="GO:0019134">
    <property type="term" value="F:glucosamine-1-phosphate N-acetyltransferase activity"/>
    <property type="evidence" value="ECO:0007669"/>
    <property type="project" value="UniProtKB-EC"/>
</dbReference>
<dbReference type="HOGENOM" id="CLU_523497_0_0_7"/>
<keyword evidence="9" id="KW-1185">Reference proteome</keyword>
<dbReference type="STRING" id="1121448.DGI_1730"/>
<dbReference type="OrthoDB" id="9786117at2"/>
<evidence type="ECO:0000256" key="1">
    <source>
        <dbReference type="ARBA" id="ARBA00022679"/>
    </source>
</evidence>
<dbReference type="Proteomes" id="UP000016587">
    <property type="component" value="Chromosome"/>
</dbReference>
<dbReference type="SUPFAM" id="SSF53448">
    <property type="entry name" value="Nucleotide-diphospho-sugar transferases"/>
    <property type="match status" value="1"/>
</dbReference>
<evidence type="ECO:0000313" key="9">
    <source>
        <dbReference type="Proteomes" id="UP000016587"/>
    </source>
</evidence>
<comment type="function">
    <text evidence="6">Catalyzes the last two sequential reactions in the de novo biosynthetic pathway for UDP-N-acetylglucosamine (UDP-GlcNAc). The C-terminal domain catalyzes the transfer of acetyl group from acetyl coenzyme A to glucosamine-1-phosphate (GlcN-1-P) to produce N-acetylglucosamine-1-phosphate (GlcNAc-1-P), which is converted into UDP-GlcNAc by the transfer of uridine 5-monophosphate (from uridine 5-triphosphate), a reaction catalyzed by the N-terminal domain.</text>
</comment>
<dbReference type="PATRIC" id="fig|1121448.10.peg.1717"/>
<evidence type="ECO:0000256" key="2">
    <source>
        <dbReference type="ARBA" id="ARBA00022695"/>
    </source>
</evidence>
<dbReference type="Gene3D" id="3.90.550.10">
    <property type="entry name" value="Spore Coat Polysaccharide Biosynthesis Protein SpsA, Chain A"/>
    <property type="match status" value="1"/>
</dbReference>
<organism evidence="8 9">
    <name type="scientific">Megalodesulfovibrio gigas (strain ATCC 19364 / DSM 1382 / NCIMB 9332 / VKM B-1759)</name>
    <name type="common">Desulfovibrio gigas</name>
    <dbReference type="NCBI Taxonomy" id="1121448"/>
    <lineage>
        <taxon>Bacteria</taxon>
        <taxon>Pseudomonadati</taxon>
        <taxon>Thermodesulfobacteriota</taxon>
        <taxon>Desulfovibrionia</taxon>
        <taxon>Desulfovibrionales</taxon>
        <taxon>Desulfovibrionaceae</taxon>
        <taxon>Megalodesulfovibrio</taxon>
    </lineage>
</organism>
<reference evidence="9" key="2">
    <citation type="submission" date="2013-07" db="EMBL/GenBank/DDBJ databases">
        <authorList>
            <person name="Morais-Silva F.O."/>
            <person name="Rezende A.M."/>
            <person name="Pimentel C."/>
            <person name="Resende D.M."/>
            <person name="Santos C.I."/>
            <person name="Clemente C."/>
            <person name="de Oliveira L.M."/>
            <person name="da Silva S.M."/>
            <person name="Costa D.A."/>
            <person name="Varela-Raposo A."/>
            <person name="Horacio E.C.A."/>
            <person name="Matos M."/>
            <person name="Flores O."/>
            <person name="Ruiz J.C."/>
            <person name="Rodrigues-Pousada C."/>
        </authorList>
    </citation>
    <scope>NUCLEOTIDE SEQUENCE [LARGE SCALE GENOMIC DNA]</scope>
    <source>
        <strain evidence="9">ATCC 19364 / DSM 1382 / NCIMB 9332 / VKM B-1759</strain>
    </source>
</reference>
<keyword evidence="2" id="KW-0548">Nucleotidyltransferase</keyword>
<sequence length="520" mass="56886">MEACVFLAPRLPLPPAMGRQSPFWLLPLANRPLLLRMLEGLTAGGITRCHLLHDPGDLEAIELVRGRLPEDLTVEWMPRGEGTLMETLTRLRGHLGEDFLVLPFPHLTGPSLRRLLDEHHRQRNACTVVAGESNHKPPASAPKLFCCNQAVLGLPATLGCDDFTSLAKALVDAGARVGVCEAGVAVAPLEGLVDFHKCVQRILRKELEGADRPGVRLEAGVFVGRHCTIHPTARLRAPVLLGDGCRIGRDAEIGPGACLAPGTVVERASALRDTVVLGDCVIGPRHHVDRAVIQAGLLIRMPDLAMALAADPHFLGAQPANPPLDILNVLLQRVLAAALLVLCSPLLLVMYALHLAQPRKRLICMATVSGEAREGADGKLRLRRFRMRTFSSQRLFLRHLPSLWDVVMGQLRLVGTEPLPPRSAGLLREPWQRVRFLAPVGLVPPWARLRGIPLTFTQKRVMEQEYTLCRTVRGDLRILCAALLQGLPRQPETKPAARRATNVLCPEHGVQRSSRLGSLL</sequence>
<keyword evidence="7" id="KW-0812">Transmembrane</keyword>
<proteinExistence type="predicted"/>
<evidence type="ECO:0000256" key="7">
    <source>
        <dbReference type="SAM" id="Phobius"/>
    </source>
</evidence>
<dbReference type="EMBL" id="CP006585">
    <property type="protein sequence ID" value="AGW13546.1"/>
    <property type="molecule type" value="Genomic_DNA"/>
</dbReference>
<reference evidence="8 9" key="1">
    <citation type="journal article" date="2013" name="J. Bacteriol.">
        <title>Roles of HynAB and Ech, the only two hydrogenases found in the model sulfate reducer Desulfovibrio gigas.</title>
        <authorList>
            <person name="Morais-Silva F.O."/>
            <person name="Santos C.I."/>
            <person name="Rodrigues R."/>
            <person name="Pereira I.A."/>
            <person name="Rodrigues-Pousada C."/>
        </authorList>
    </citation>
    <scope>NUCLEOTIDE SEQUENCE [LARGE SCALE GENOMIC DNA]</scope>
    <source>
        <strain evidence="9">ATCC 19364 / DSM 1382 / NCIMB 9332 / VKM B-1759</strain>
    </source>
</reference>
<evidence type="ECO:0000256" key="6">
    <source>
        <dbReference type="ARBA" id="ARBA00049628"/>
    </source>
</evidence>
<dbReference type="Gene3D" id="2.160.10.10">
    <property type="entry name" value="Hexapeptide repeat proteins"/>
    <property type="match status" value="1"/>
</dbReference>
<dbReference type="InterPro" id="IPR029044">
    <property type="entry name" value="Nucleotide-diphossugar_trans"/>
</dbReference>
<comment type="catalytic activity">
    <reaction evidence="5">
        <text>N-acetyl-alpha-D-glucosamine 1-phosphate + UTP + H(+) = UDP-N-acetyl-alpha-D-glucosamine + diphosphate</text>
        <dbReference type="Rhea" id="RHEA:13509"/>
        <dbReference type="ChEBI" id="CHEBI:15378"/>
        <dbReference type="ChEBI" id="CHEBI:33019"/>
        <dbReference type="ChEBI" id="CHEBI:46398"/>
        <dbReference type="ChEBI" id="CHEBI:57705"/>
        <dbReference type="ChEBI" id="CHEBI:57776"/>
        <dbReference type="EC" id="2.7.7.23"/>
    </reaction>
</comment>
<dbReference type="eggNOG" id="COG1208">
    <property type="taxonomic scope" value="Bacteria"/>
</dbReference>
<dbReference type="PANTHER" id="PTHR43584:SF3">
    <property type="entry name" value="BIFUNCTIONAL PROTEIN GLMU"/>
    <property type="match status" value="1"/>
</dbReference>
<protein>
    <submittedName>
        <fullName evidence="8">Putative nucleotidyl transferase</fullName>
    </submittedName>
</protein>
<name>T2GBP8_MEGG1</name>
<keyword evidence="7" id="KW-0472">Membrane</keyword>
<keyword evidence="1 8" id="KW-0808">Transferase</keyword>
<dbReference type="InterPro" id="IPR050065">
    <property type="entry name" value="GlmU-like"/>
</dbReference>
<dbReference type="GO" id="GO:0003977">
    <property type="term" value="F:UDP-N-acetylglucosamine diphosphorylase activity"/>
    <property type="evidence" value="ECO:0007669"/>
    <property type="project" value="UniProtKB-EC"/>
</dbReference>
<comment type="catalytic activity">
    <reaction evidence="4">
        <text>alpha-D-glucosamine 1-phosphate + acetyl-CoA = N-acetyl-alpha-D-glucosamine 1-phosphate + CoA + H(+)</text>
        <dbReference type="Rhea" id="RHEA:13725"/>
        <dbReference type="ChEBI" id="CHEBI:15378"/>
        <dbReference type="ChEBI" id="CHEBI:57287"/>
        <dbReference type="ChEBI" id="CHEBI:57288"/>
        <dbReference type="ChEBI" id="CHEBI:57776"/>
        <dbReference type="ChEBI" id="CHEBI:58516"/>
        <dbReference type="EC" id="2.3.1.157"/>
    </reaction>
</comment>
<dbReference type="KEGG" id="dgg:DGI_1730"/>
<dbReference type="PROSITE" id="PS00101">
    <property type="entry name" value="HEXAPEP_TRANSFERASES"/>
    <property type="match status" value="1"/>
</dbReference>
<evidence type="ECO:0000256" key="5">
    <source>
        <dbReference type="ARBA" id="ARBA00048493"/>
    </source>
</evidence>
<evidence type="ECO:0000256" key="4">
    <source>
        <dbReference type="ARBA" id="ARBA00048247"/>
    </source>
</evidence>
<evidence type="ECO:0000313" key="8">
    <source>
        <dbReference type="EMBL" id="AGW13546.1"/>
    </source>
</evidence>
<dbReference type="InterPro" id="IPR018357">
    <property type="entry name" value="Hexapep_transf_CS"/>
</dbReference>
<dbReference type="PANTHER" id="PTHR43584">
    <property type="entry name" value="NUCLEOTIDYL TRANSFERASE"/>
    <property type="match status" value="1"/>
</dbReference>
<accession>T2GBP8</accession>
<evidence type="ECO:0000256" key="3">
    <source>
        <dbReference type="ARBA" id="ARBA00023315"/>
    </source>
</evidence>
<keyword evidence="7" id="KW-1133">Transmembrane helix</keyword>